<keyword evidence="2" id="KW-1185">Reference proteome</keyword>
<protein>
    <submittedName>
        <fullName evidence="3">Uncharacterized protein</fullName>
    </submittedName>
</protein>
<name>A0A914WGA3_9BILA</name>
<sequence>MTGDRTKSPPRPFSRGPSGRPKERRCGKLAGQCFGAAGVFSDVDADDDDRGNRSCIALDDGHSPAASEHGDSQRERGHFAAPFVGTNCHNSYANWLLSAPIQIGVKLVATTGDHLSATFQPVVTAIKIWPVRARPQCSLDSVCLLGRARQGDGPRPVRVYDAPGASLPFSSLSPTGA</sequence>
<dbReference type="Proteomes" id="UP000887566">
    <property type="component" value="Unplaced"/>
</dbReference>
<accession>A0A914WGA3</accession>
<proteinExistence type="predicted"/>
<evidence type="ECO:0000313" key="2">
    <source>
        <dbReference type="Proteomes" id="UP000887566"/>
    </source>
</evidence>
<feature type="region of interest" description="Disordered" evidence="1">
    <location>
        <begin position="55"/>
        <end position="74"/>
    </location>
</feature>
<dbReference type="AlphaFoldDB" id="A0A914WGA3"/>
<evidence type="ECO:0000256" key="1">
    <source>
        <dbReference type="SAM" id="MobiDB-lite"/>
    </source>
</evidence>
<organism evidence="2 3">
    <name type="scientific">Plectus sambesii</name>
    <dbReference type="NCBI Taxonomy" id="2011161"/>
    <lineage>
        <taxon>Eukaryota</taxon>
        <taxon>Metazoa</taxon>
        <taxon>Ecdysozoa</taxon>
        <taxon>Nematoda</taxon>
        <taxon>Chromadorea</taxon>
        <taxon>Plectida</taxon>
        <taxon>Plectina</taxon>
        <taxon>Plectoidea</taxon>
        <taxon>Plectidae</taxon>
        <taxon>Plectus</taxon>
    </lineage>
</organism>
<evidence type="ECO:0000313" key="3">
    <source>
        <dbReference type="WBParaSite" id="PSAMB.scaffold4062size27676.g23386.t1"/>
    </source>
</evidence>
<feature type="region of interest" description="Disordered" evidence="1">
    <location>
        <begin position="1"/>
        <end position="26"/>
    </location>
</feature>
<dbReference type="WBParaSite" id="PSAMB.scaffold4062size27676.g23386.t1">
    <property type="protein sequence ID" value="PSAMB.scaffold4062size27676.g23386.t1"/>
    <property type="gene ID" value="PSAMB.scaffold4062size27676.g23386"/>
</dbReference>
<reference evidence="3" key="1">
    <citation type="submission" date="2022-11" db="UniProtKB">
        <authorList>
            <consortium name="WormBaseParasite"/>
        </authorList>
    </citation>
    <scope>IDENTIFICATION</scope>
</reference>